<dbReference type="AlphaFoldDB" id="A0AAW1Y4Y3"/>
<organism evidence="1 2">
    <name type="scientific">Rubus argutus</name>
    <name type="common">Southern blackberry</name>
    <dbReference type="NCBI Taxonomy" id="59490"/>
    <lineage>
        <taxon>Eukaryota</taxon>
        <taxon>Viridiplantae</taxon>
        <taxon>Streptophyta</taxon>
        <taxon>Embryophyta</taxon>
        <taxon>Tracheophyta</taxon>
        <taxon>Spermatophyta</taxon>
        <taxon>Magnoliopsida</taxon>
        <taxon>eudicotyledons</taxon>
        <taxon>Gunneridae</taxon>
        <taxon>Pentapetalae</taxon>
        <taxon>rosids</taxon>
        <taxon>fabids</taxon>
        <taxon>Rosales</taxon>
        <taxon>Rosaceae</taxon>
        <taxon>Rosoideae</taxon>
        <taxon>Rosoideae incertae sedis</taxon>
        <taxon>Rubus</taxon>
    </lineage>
</organism>
<keyword evidence="2" id="KW-1185">Reference proteome</keyword>
<dbReference type="EMBL" id="JBEDUW010000002">
    <property type="protein sequence ID" value="KAK9943466.1"/>
    <property type="molecule type" value="Genomic_DNA"/>
</dbReference>
<dbReference type="Proteomes" id="UP001457282">
    <property type="component" value="Unassembled WGS sequence"/>
</dbReference>
<evidence type="ECO:0000313" key="2">
    <source>
        <dbReference type="Proteomes" id="UP001457282"/>
    </source>
</evidence>
<accession>A0AAW1Y4Y3</accession>
<name>A0AAW1Y4Y3_RUBAR</name>
<proteinExistence type="predicted"/>
<evidence type="ECO:0000313" key="1">
    <source>
        <dbReference type="EMBL" id="KAK9943466.1"/>
    </source>
</evidence>
<comment type="caution">
    <text evidence="1">The sequence shown here is derived from an EMBL/GenBank/DDBJ whole genome shotgun (WGS) entry which is preliminary data.</text>
</comment>
<reference evidence="1 2" key="1">
    <citation type="journal article" date="2023" name="G3 (Bethesda)">
        <title>A chromosome-length genome assembly and annotation of blackberry (Rubus argutus, cv. 'Hillquist').</title>
        <authorList>
            <person name="Bruna T."/>
            <person name="Aryal R."/>
            <person name="Dudchenko O."/>
            <person name="Sargent D.J."/>
            <person name="Mead D."/>
            <person name="Buti M."/>
            <person name="Cavallini A."/>
            <person name="Hytonen T."/>
            <person name="Andres J."/>
            <person name="Pham M."/>
            <person name="Weisz D."/>
            <person name="Mascagni F."/>
            <person name="Usai G."/>
            <person name="Natali L."/>
            <person name="Bassil N."/>
            <person name="Fernandez G.E."/>
            <person name="Lomsadze A."/>
            <person name="Armour M."/>
            <person name="Olukolu B."/>
            <person name="Poorten T."/>
            <person name="Britton C."/>
            <person name="Davik J."/>
            <person name="Ashrafi H."/>
            <person name="Aiden E.L."/>
            <person name="Borodovsky M."/>
            <person name="Worthington M."/>
        </authorList>
    </citation>
    <scope>NUCLEOTIDE SEQUENCE [LARGE SCALE GENOMIC DNA]</scope>
    <source>
        <strain evidence="1">PI 553951</strain>
    </source>
</reference>
<gene>
    <name evidence="1" type="ORF">M0R45_009073</name>
</gene>
<sequence length="114" mass="11750">MVRWLKAEAAARWLEARACGGGVGWLGTDCDGGGAGGAVRKGSTAARRSLQWSTGSCAGETSDLRMVMDACCERESVRHGGAGGAVRCAGWEGGGDGVMVSWNLQQRSSNGDDQ</sequence>
<protein>
    <submittedName>
        <fullName evidence="1">Uncharacterized protein</fullName>
    </submittedName>
</protein>